<dbReference type="PROSITE" id="PS50011">
    <property type="entry name" value="PROTEIN_KINASE_DOM"/>
    <property type="match status" value="1"/>
</dbReference>
<protein>
    <recommendedName>
        <fullName evidence="2">Protein kinase domain-containing protein</fullName>
    </recommendedName>
</protein>
<proteinExistence type="predicted"/>
<dbReference type="SUPFAM" id="SSF56112">
    <property type="entry name" value="Protein kinase-like (PK-like)"/>
    <property type="match status" value="1"/>
</dbReference>
<dbReference type="AlphaFoldDB" id="A0AAD5VDT4"/>
<dbReference type="PANTHER" id="PTHR38248:SF2">
    <property type="entry name" value="FUNK1 11"/>
    <property type="match status" value="1"/>
</dbReference>
<evidence type="ECO:0000259" key="2">
    <source>
        <dbReference type="PROSITE" id="PS50011"/>
    </source>
</evidence>
<feature type="compositionally biased region" description="Acidic residues" evidence="1">
    <location>
        <begin position="102"/>
        <end position="113"/>
    </location>
</feature>
<dbReference type="InterPro" id="IPR011009">
    <property type="entry name" value="Kinase-like_dom_sf"/>
</dbReference>
<reference evidence="3" key="1">
    <citation type="submission" date="2022-07" db="EMBL/GenBank/DDBJ databases">
        <title>Genome Sequence of Physisporinus lineatus.</title>
        <authorList>
            <person name="Buettner E."/>
        </authorList>
    </citation>
    <scope>NUCLEOTIDE SEQUENCE</scope>
    <source>
        <strain evidence="3">VT162</strain>
    </source>
</reference>
<dbReference type="PANTHER" id="PTHR38248">
    <property type="entry name" value="FUNK1 6"/>
    <property type="match status" value="1"/>
</dbReference>
<dbReference type="InterPro" id="IPR000719">
    <property type="entry name" value="Prot_kinase_dom"/>
</dbReference>
<dbReference type="InterPro" id="IPR040976">
    <property type="entry name" value="Pkinase_fungal"/>
</dbReference>
<feature type="region of interest" description="Disordered" evidence="1">
    <location>
        <begin position="703"/>
        <end position="753"/>
    </location>
</feature>
<accession>A0AAD5VDT4</accession>
<dbReference type="EMBL" id="JANAWD010000016">
    <property type="protein sequence ID" value="KAJ3491199.1"/>
    <property type="molecule type" value="Genomic_DNA"/>
</dbReference>
<evidence type="ECO:0000313" key="4">
    <source>
        <dbReference type="Proteomes" id="UP001212997"/>
    </source>
</evidence>
<name>A0AAD5VDT4_9APHY</name>
<keyword evidence="4" id="KW-1185">Reference proteome</keyword>
<dbReference type="InterPro" id="IPR008266">
    <property type="entry name" value="Tyr_kinase_AS"/>
</dbReference>
<feature type="compositionally biased region" description="Acidic residues" evidence="1">
    <location>
        <begin position="121"/>
        <end position="132"/>
    </location>
</feature>
<dbReference type="Proteomes" id="UP001212997">
    <property type="component" value="Unassembled WGS sequence"/>
</dbReference>
<dbReference type="PROSITE" id="PS00109">
    <property type="entry name" value="PROTEIN_KINASE_TYR"/>
    <property type="match status" value="1"/>
</dbReference>
<feature type="compositionally biased region" description="Basic residues" evidence="1">
    <location>
        <begin position="731"/>
        <end position="753"/>
    </location>
</feature>
<dbReference type="GO" id="GO:0005524">
    <property type="term" value="F:ATP binding"/>
    <property type="evidence" value="ECO:0007669"/>
    <property type="project" value="InterPro"/>
</dbReference>
<gene>
    <name evidence="3" type="ORF">NLI96_g875</name>
</gene>
<evidence type="ECO:0000256" key="1">
    <source>
        <dbReference type="SAM" id="MobiDB-lite"/>
    </source>
</evidence>
<feature type="region of interest" description="Disordered" evidence="1">
    <location>
        <begin position="102"/>
        <end position="149"/>
    </location>
</feature>
<feature type="compositionally biased region" description="Basic and acidic residues" evidence="1">
    <location>
        <begin position="133"/>
        <end position="144"/>
    </location>
</feature>
<feature type="domain" description="Protein kinase" evidence="2">
    <location>
        <begin position="326"/>
        <end position="647"/>
    </location>
</feature>
<dbReference type="GO" id="GO:0004672">
    <property type="term" value="F:protein kinase activity"/>
    <property type="evidence" value="ECO:0007669"/>
    <property type="project" value="InterPro"/>
</dbReference>
<organism evidence="3 4">
    <name type="scientific">Meripilus lineatus</name>
    <dbReference type="NCBI Taxonomy" id="2056292"/>
    <lineage>
        <taxon>Eukaryota</taxon>
        <taxon>Fungi</taxon>
        <taxon>Dikarya</taxon>
        <taxon>Basidiomycota</taxon>
        <taxon>Agaricomycotina</taxon>
        <taxon>Agaricomycetes</taxon>
        <taxon>Polyporales</taxon>
        <taxon>Meripilaceae</taxon>
        <taxon>Meripilus</taxon>
    </lineage>
</organism>
<dbReference type="Gene3D" id="1.10.510.10">
    <property type="entry name" value="Transferase(Phosphotransferase) domain 1"/>
    <property type="match status" value="1"/>
</dbReference>
<comment type="caution">
    <text evidence="3">The sequence shown here is derived from an EMBL/GenBank/DDBJ whole genome shotgun (WGS) entry which is preliminary data.</text>
</comment>
<dbReference type="Pfam" id="PF17667">
    <property type="entry name" value="Pkinase_fungal"/>
    <property type="match status" value="1"/>
</dbReference>
<sequence>MEYQHASMEIDEFMTTFAPGPSPDPELEELLANLPEITMTADDLKRAEISLYPDIKQEFDLSIGKRLFIGTATDTSSCGSSTSTKPSPSVRVDLAIFDLGLEEVEDENGDESESERYNGDNSEEEDNGDDDGEYQKDQGDKENKSTPSAWDKVAVPIEVKNASCASLFKQVKVGSLQDDCPYPESGTVNGEANRGQLPTCVAMVFEHQHRTFVFAIYIDGDSVYLTRWDRAGAIVSTPFSLLRERDKLHTFLFRLGKMTPTQQGYDDSVRPALPSEAKEFLGLTTKNAIHQEYLNEARAVHQGTKAAIFAIDIKGWGDHPDLHLVFGRPRVIGGGIVGRATRGYVAYDTVSKQLVFLKDYWQPDTEKYHQELDTYAKLIDAGVQHIATPLGGGSVCDDPTSSHRTLTQSCLSKAHGCSYSARDHYRIIVKEVGRPLEDYRDAKGMALAVYCAFKAHEGAWKANVLHRDISSGNILILDNDEGILNDWDMCKHVDEEKDATSPAFRSGTWPFMSALLLQFPRKPHQLSDDLESFVHVINWLIIRFHIQWSPGFIKGAMLPYNEYERTLDGDDIGGRMKLNQMRTGYPNFSPDEVDPPKLGQLAHALMKICKEHYSSPEVMALLKRSAAKSKPKKEGLSNNPVSFSSFIEKPKPNTRIAEQLLEPVREGEPLLKDHTRLSDAMDLFIWPLEEAWGGTKLEDQFLRRPNKPNCGSRLSRHSDQVDDLEEQPPSKKVKRSHGMGAKNRRGKRKRRYA</sequence>
<evidence type="ECO:0000313" key="3">
    <source>
        <dbReference type="EMBL" id="KAJ3491199.1"/>
    </source>
</evidence>